<gene>
    <name evidence="8" type="ORF">E3O19_16040</name>
</gene>
<evidence type="ECO:0000256" key="2">
    <source>
        <dbReference type="ARBA" id="ARBA00022448"/>
    </source>
</evidence>
<reference evidence="8 9" key="1">
    <citation type="submission" date="2019-03" db="EMBL/GenBank/DDBJ databases">
        <title>Genomics of glacier-inhabiting Cryobacterium strains.</title>
        <authorList>
            <person name="Liu Q."/>
            <person name="Xin Y.-H."/>
        </authorList>
    </citation>
    <scope>NUCLEOTIDE SEQUENCE [LARGE SCALE GENOMIC DNA]</scope>
    <source>
        <strain evidence="8 9">MDT1-3</strain>
    </source>
</reference>
<dbReference type="InterPro" id="IPR003593">
    <property type="entry name" value="AAA+_ATPase"/>
</dbReference>
<dbReference type="GO" id="GO:0005886">
    <property type="term" value="C:plasma membrane"/>
    <property type="evidence" value="ECO:0007669"/>
    <property type="project" value="UniProtKB-SubCell"/>
</dbReference>
<evidence type="ECO:0000256" key="3">
    <source>
        <dbReference type="ARBA" id="ARBA00022741"/>
    </source>
</evidence>
<organism evidence="8 9">
    <name type="scientific">Cryobacterium algoritolerans</name>
    <dbReference type="NCBI Taxonomy" id="1259184"/>
    <lineage>
        <taxon>Bacteria</taxon>
        <taxon>Bacillati</taxon>
        <taxon>Actinomycetota</taxon>
        <taxon>Actinomycetes</taxon>
        <taxon>Micrococcales</taxon>
        <taxon>Microbacteriaceae</taxon>
        <taxon>Cryobacterium</taxon>
    </lineage>
</organism>
<dbReference type="EMBL" id="SOFP01000079">
    <property type="protein sequence ID" value="TFC09930.1"/>
    <property type="molecule type" value="Genomic_DNA"/>
</dbReference>
<feature type="compositionally biased region" description="Polar residues" evidence="6">
    <location>
        <begin position="129"/>
        <end position="138"/>
    </location>
</feature>
<evidence type="ECO:0000256" key="4">
    <source>
        <dbReference type="ARBA" id="ARBA00022840"/>
    </source>
</evidence>
<dbReference type="AlphaFoldDB" id="A0A4R8WKI5"/>
<feature type="region of interest" description="Disordered" evidence="6">
    <location>
        <begin position="201"/>
        <end position="234"/>
    </location>
</feature>
<dbReference type="GO" id="GO:0016887">
    <property type="term" value="F:ATP hydrolysis activity"/>
    <property type="evidence" value="ECO:0007669"/>
    <property type="project" value="InterPro"/>
</dbReference>
<dbReference type="CDD" id="cd03230">
    <property type="entry name" value="ABC_DR_subfamily_A"/>
    <property type="match status" value="1"/>
</dbReference>
<comment type="caution">
    <text evidence="8">The sequence shown here is derived from an EMBL/GenBank/DDBJ whole genome shotgun (WGS) entry which is preliminary data.</text>
</comment>
<feature type="domain" description="ABC transporter" evidence="7">
    <location>
        <begin position="240"/>
        <end position="470"/>
    </location>
</feature>
<dbReference type="Proteomes" id="UP000298412">
    <property type="component" value="Unassembled WGS sequence"/>
</dbReference>
<sequence>MPAARPTTARAKAPSSAESGPDAQDSAAATPLAARSAAAKATATRTAIARSESAAKSSAARADTAKARAAKAAATRAAVLASSLGRSVDEPASDEVTPGGPTGVETRAAELAVAELVVAGPPVAEPAASNSVQPTSANVATPEPSAPEAEEAAASVPETATLEPVNEAVETIVPPASDAETPPPEDAVPGVVPDADAATPTAVAVRAPRKAAARSSRTGAKRSPKSTTPVQGGPLTPLVLSVTGLEKSFGNTVAVSGIDLEVREGSFYGIVGPNGAGKTTTLSMITGLLRPDAGTVQVHGIDVWGSPIAAKRIIGVLPDRLRLFDRLTGAQLLYYSGVLRGLDGATVRKRSADLAAAFGLEDALNRLVVDYSAGMTKKIALACAMIHSPRVLVLDEPFESVDPVSAVNVTEILQKYVASGGTVVLSSHGMDLIQRVCDHVAIIVQGAVLASGTIDEVRGEKTLEERFIELAGGRKVAEGMEWLHSFSD</sequence>
<dbReference type="PANTHER" id="PTHR42711">
    <property type="entry name" value="ABC TRANSPORTER ATP-BINDING PROTEIN"/>
    <property type="match status" value="1"/>
</dbReference>
<proteinExistence type="predicted"/>
<dbReference type="PROSITE" id="PS50893">
    <property type="entry name" value="ABC_TRANSPORTER_2"/>
    <property type="match status" value="1"/>
</dbReference>
<dbReference type="PANTHER" id="PTHR42711:SF19">
    <property type="entry name" value="DOXORUBICIN RESISTANCE ATP-BINDING PROTEIN DRRA"/>
    <property type="match status" value="1"/>
</dbReference>
<keyword evidence="9" id="KW-1185">Reference proteome</keyword>
<protein>
    <submittedName>
        <fullName evidence="8">ATP-binding cassette domain-containing protein</fullName>
    </submittedName>
</protein>
<dbReference type="GO" id="GO:0046677">
    <property type="term" value="P:response to antibiotic"/>
    <property type="evidence" value="ECO:0007669"/>
    <property type="project" value="UniProtKB-KW"/>
</dbReference>
<keyword evidence="5" id="KW-0046">Antibiotic resistance</keyword>
<dbReference type="SMART" id="SM00382">
    <property type="entry name" value="AAA"/>
    <property type="match status" value="1"/>
</dbReference>
<evidence type="ECO:0000259" key="7">
    <source>
        <dbReference type="PROSITE" id="PS50893"/>
    </source>
</evidence>
<feature type="region of interest" description="Disordered" evidence="6">
    <location>
        <begin position="124"/>
        <end position="160"/>
    </location>
</feature>
<evidence type="ECO:0000256" key="6">
    <source>
        <dbReference type="SAM" id="MobiDB-lite"/>
    </source>
</evidence>
<dbReference type="Pfam" id="PF00005">
    <property type="entry name" value="ABC_tran"/>
    <property type="match status" value="1"/>
</dbReference>
<keyword evidence="4 8" id="KW-0067">ATP-binding</keyword>
<evidence type="ECO:0000313" key="8">
    <source>
        <dbReference type="EMBL" id="TFC09930.1"/>
    </source>
</evidence>
<feature type="region of interest" description="Disordered" evidence="6">
    <location>
        <begin position="1"/>
        <end position="103"/>
    </location>
</feature>
<dbReference type="InterPro" id="IPR027417">
    <property type="entry name" value="P-loop_NTPase"/>
</dbReference>
<accession>A0A4R8WKI5</accession>
<name>A0A4R8WKI5_9MICO</name>
<evidence type="ECO:0000313" key="9">
    <source>
        <dbReference type="Proteomes" id="UP000298412"/>
    </source>
</evidence>
<dbReference type="GO" id="GO:0005524">
    <property type="term" value="F:ATP binding"/>
    <property type="evidence" value="ECO:0007669"/>
    <property type="project" value="UniProtKB-KW"/>
</dbReference>
<evidence type="ECO:0000256" key="5">
    <source>
        <dbReference type="ARBA" id="ARBA00023251"/>
    </source>
</evidence>
<evidence type="ECO:0000256" key="1">
    <source>
        <dbReference type="ARBA" id="ARBA00004202"/>
    </source>
</evidence>
<feature type="compositionally biased region" description="Low complexity" evidence="6">
    <location>
        <begin position="1"/>
        <end position="14"/>
    </location>
</feature>
<comment type="subcellular location">
    <subcellularLocation>
        <location evidence="1">Cell membrane</location>
        <topology evidence="1">Peripheral membrane protein</topology>
    </subcellularLocation>
</comment>
<dbReference type="SUPFAM" id="SSF52540">
    <property type="entry name" value="P-loop containing nucleoside triphosphate hydrolases"/>
    <property type="match status" value="1"/>
</dbReference>
<feature type="compositionally biased region" description="Low complexity" evidence="6">
    <location>
        <begin position="139"/>
        <end position="160"/>
    </location>
</feature>
<feature type="compositionally biased region" description="Low complexity" evidence="6">
    <location>
        <begin position="70"/>
        <end position="83"/>
    </location>
</feature>
<dbReference type="Gene3D" id="3.40.50.300">
    <property type="entry name" value="P-loop containing nucleotide triphosphate hydrolases"/>
    <property type="match status" value="1"/>
</dbReference>
<feature type="compositionally biased region" description="Low complexity" evidence="6">
    <location>
        <begin position="26"/>
        <end position="62"/>
    </location>
</feature>
<dbReference type="InterPro" id="IPR003439">
    <property type="entry name" value="ABC_transporter-like_ATP-bd"/>
</dbReference>
<keyword evidence="2" id="KW-0813">Transport</keyword>
<dbReference type="OrthoDB" id="9804819at2"/>
<dbReference type="InterPro" id="IPR050763">
    <property type="entry name" value="ABC_transporter_ATP-binding"/>
</dbReference>
<keyword evidence="3" id="KW-0547">Nucleotide-binding</keyword>